<dbReference type="EMBL" id="JACGWZ010000001">
    <property type="protein sequence ID" value="MBA8824133.1"/>
    <property type="molecule type" value="Genomic_DNA"/>
</dbReference>
<protein>
    <submittedName>
        <fullName evidence="1">Uncharacterized protein</fullName>
    </submittedName>
</protein>
<name>A0A839DST7_9PSEU</name>
<dbReference type="AlphaFoldDB" id="A0A839DST7"/>
<evidence type="ECO:0000313" key="2">
    <source>
        <dbReference type="Proteomes" id="UP000569329"/>
    </source>
</evidence>
<dbReference type="Proteomes" id="UP000569329">
    <property type="component" value="Unassembled WGS sequence"/>
</dbReference>
<gene>
    <name evidence="1" type="ORF">FHX42_001462</name>
</gene>
<accession>A0A839DST7</accession>
<organism evidence="1 2">
    <name type="scientific">Halosaccharopolyspora lacisalsi</name>
    <dbReference type="NCBI Taxonomy" id="1000566"/>
    <lineage>
        <taxon>Bacteria</taxon>
        <taxon>Bacillati</taxon>
        <taxon>Actinomycetota</taxon>
        <taxon>Actinomycetes</taxon>
        <taxon>Pseudonocardiales</taxon>
        <taxon>Pseudonocardiaceae</taxon>
        <taxon>Halosaccharopolyspora</taxon>
    </lineage>
</organism>
<reference evidence="1 2" key="1">
    <citation type="submission" date="2020-07" db="EMBL/GenBank/DDBJ databases">
        <title>Sequencing the genomes of 1000 actinobacteria strains.</title>
        <authorList>
            <person name="Klenk H.-P."/>
        </authorList>
    </citation>
    <scope>NUCLEOTIDE SEQUENCE [LARGE SCALE GENOMIC DNA]</scope>
    <source>
        <strain evidence="1 2">DSM 45975</strain>
    </source>
</reference>
<keyword evidence="2" id="KW-1185">Reference proteome</keyword>
<proteinExistence type="predicted"/>
<comment type="caution">
    <text evidence="1">The sequence shown here is derived from an EMBL/GenBank/DDBJ whole genome shotgun (WGS) entry which is preliminary data.</text>
</comment>
<evidence type="ECO:0000313" key="1">
    <source>
        <dbReference type="EMBL" id="MBA8824133.1"/>
    </source>
</evidence>
<sequence length="39" mass="4383">MHTAKVSLPTFVSYSWTTLLDRSDEAEVREGRQVQSVSA</sequence>